<protein>
    <recommendedName>
        <fullName evidence="23">Integrase catalytic domain-containing protein</fullName>
    </recommendedName>
</protein>
<gene>
    <name evidence="21" type="ORF">O181_022449</name>
</gene>
<accession>A0A9Q3CET2</accession>
<keyword evidence="9" id="KW-0694">RNA-binding</keyword>
<keyword evidence="6" id="KW-0255">Endonuclease</keyword>
<keyword evidence="3" id="KW-0548">Nucleotidyltransferase</keyword>
<evidence type="ECO:0000256" key="5">
    <source>
        <dbReference type="ARBA" id="ARBA00022723"/>
    </source>
</evidence>
<dbReference type="GO" id="GO:0004519">
    <property type="term" value="F:endonuclease activity"/>
    <property type="evidence" value="ECO:0007669"/>
    <property type="project" value="UniProtKB-KW"/>
</dbReference>
<comment type="catalytic activity">
    <reaction evidence="16">
        <text>DNA(n) + a 2'-deoxyribonucleoside 5'-triphosphate = DNA(n+1) + diphosphate</text>
        <dbReference type="Rhea" id="RHEA:22508"/>
        <dbReference type="Rhea" id="RHEA-COMP:17339"/>
        <dbReference type="Rhea" id="RHEA-COMP:17340"/>
        <dbReference type="ChEBI" id="CHEBI:33019"/>
        <dbReference type="ChEBI" id="CHEBI:61560"/>
        <dbReference type="ChEBI" id="CHEBI:173112"/>
        <dbReference type="EC" id="2.7.7.7"/>
    </reaction>
</comment>
<keyword evidence="12" id="KW-0808">Transferase</keyword>
<dbReference type="Pfam" id="PF07727">
    <property type="entry name" value="RVT_2"/>
    <property type="match status" value="1"/>
</dbReference>
<evidence type="ECO:0000256" key="14">
    <source>
        <dbReference type="ARBA" id="ARBA00023268"/>
    </source>
</evidence>
<dbReference type="AlphaFoldDB" id="A0A9Q3CET2"/>
<evidence type="ECO:0000256" key="15">
    <source>
        <dbReference type="ARBA" id="ARBA00048173"/>
    </source>
</evidence>
<evidence type="ECO:0000256" key="13">
    <source>
        <dbReference type="ARBA" id="ARBA00023172"/>
    </source>
</evidence>
<evidence type="ECO:0000256" key="18">
    <source>
        <dbReference type="SAM" id="MobiDB-lite"/>
    </source>
</evidence>
<dbReference type="InterPro" id="IPR012337">
    <property type="entry name" value="RNaseH-like_sf"/>
</dbReference>
<evidence type="ECO:0000256" key="10">
    <source>
        <dbReference type="ARBA" id="ARBA00022908"/>
    </source>
</evidence>
<evidence type="ECO:0000256" key="7">
    <source>
        <dbReference type="ARBA" id="ARBA00022801"/>
    </source>
</evidence>
<keyword evidence="10" id="KW-0229">DNA integration</keyword>
<dbReference type="GO" id="GO:0015074">
    <property type="term" value="P:DNA integration"/>
    <property type="evidence" value="ECO:0007669"/>
    <property type="project" value="UniProtKB-KW"/>
</dbReference>
<dbReference type="GO" id="GO:0006310">
    <property type="term" value="P:DNA recombination"/>
    <property type="evidence" value="ECO:0007669"/>
    <property type="project" value="UniProtKB-KW"/>
</dbReference>
<dbReference type="SMART" id="SM00343">
    <property type="entry name" value="ZnF_C2HC"/>
    <property type="match status" value="1"/>
</dbReference>
<dbReference type="InterPro" id="IPR036875">
    <property type="entry name" value="Znf_CCHC_sf"/>
</dbReference>
<evidence type="ECO:0000256" key="6">
    <source>
        <dbReference type="ARBA" id="ARBA00022759"/>
    </source>
</evidence>
<evidence type="ECO:0000256" key="8">
    <source>
        <dbReference type="ARBA" id="ARBA00022842"/>
    </source>
</evidence>
<reference evidence="21" key="1">
    <citation type="submission" date="2021-03" db="EMBL/GenBank/DDBJ databases">
        <title>Draft genome sequence of rust myrtle Austropuccinia psidii MF-1, a brazilian biotype.</title>
        <authorList>
            <person name="Quecine M.C."/>
            <person name="Pachon D.M.R."/>
            <person name="Bonatelli M.L."/>
            <person name="Correr F.H."/>
            <person name="Franceschini L.M."/>
            <person name="Leite T.F."/>
            <person name="Margarido G.R.A."/>
            <person name="Almeida C.A."/>
            <person name="Ferrarezi J.A."/>
            <person name="Labate C.A."/>
        </authorList>
    </citation>
    <scope>NUCLEOTIDE SEQUENCE</scope>
    <source>
        <strain evidence="21">MF-1</strain>
    </source>
</reference>
<keyword evidence="13" id="KW-0233">DNA recombination</keyword>
<keyword evidence="12" id="KW-0239">DNA-directed DNA polymerase</keyword>
<keyword evidence="22" id="KW-1185">Reference proteome</keyword>
<dbReference type="GO" id="GO:0003964">
    <property type="term" value="F:RNA-directed DNA polymerase activity"/>
    <property type="evidence" value="ECO:0007669"/>
    <property type="project" value="UniProtKB-KW"/>
</dbReference>
<dbReference type="GO" id="GO:0016787">
    <property type="term" value="F:hydrolase activity"/>
    <property type="evidence" value="ECO:0007669"/>
    <property type="project" value="UniProtKB-KW"/>
</dbReference>
<keyword evidence="11" id="KW-0695">RNA-directed DNA polymerase</keyword>
<dbReference type="InterPro" id="IPR013103">
    <property type="entry name" value="RVT_2"/>
</dbReference>
<keyword evidence="2" id="KW-0507">mRNA processing</keyword>
<feature type="domain" description="Integrase catalytic" evidence="20">
    <location>
        <begin position="565"/>
        <end position="731"/>
    </location>
</feature>
<keyword evidence="8" id="KW-0460">Magnesium</keyword>
<dbReference type="InterPro" id="IPR001584">
    <property type="entry name" value="Integrase_cat-core"/>
</dbReference>
<proteinExistence type="predicted"/>
<dbReference type="SUPFAM" id="SSF57756">
    <property type="entry name" value="Retrovirus zinc finger-like domains"/>
    <property type="match status" value="1"/>
</dbReference>
<evidence type="ECO:0000256" key="12">
    <source>
        <dbReference type="ARBA" id="ARBA00022932"/>
    </source>
</evidence>
<dbReference type="InterPro" id="IPR001878">
    <property type="entry name" value="Znf_CCHC"/>
</dbReference>
<dbReference type="PANTHER" id="PTHR42648:SF11">
    <property type="entry name" value="TRANSPOSON TY4-P GAG-POL POLYPROTEIN"/>
    <property type="match status" value="1"/>
</dbReference>
<dbReference type="GO" id="GO:0005634">
    <property type="term" value="C:nucleus"/>
    <property type="evidence" value="ECO:0007669"/>
    <property type="project" value="UniProtKB-ARBA"/>
</dbReference>
<dbReference type="SUPFAM" id="SSF53098">
    <property type="entry name" value="Ribonuclease H-like"/>
    <property type="match status" value="1"/>
</dbReference>
<evidence type="ECO:0000259" key="20">
    <source>
        <dbReference type="PROSITE" id="PS50994"/>
    </source>
</evidence>
<dbReference type="PANTHER" id="PTHR42648">
    <property type="entry name" value="TRANSPOSASE, PUTATIVE-RELATED"/>
    <property type="match status" value="1"/>
</dbReference>
<keyword evidence="4" id="KW-0540">Nuclease</keyword>
<dbReference type="InterPro" id="IPR036397">
    <property type="entry name" value="RNaseH_sf"/>
</dbReference>
<dbReference type="GO" id="GO:0032196">
    <property type="term" value="P:transposition"/>
    <property type="evidence" value="ECO:0007669"/>
    <property type="project" value="UniProtKB-KW"/>
</dbReference>
<dbReference type="GO" id="GO:0008270">
    <property type="term" value="F:zinc ion binding"/>
    <property type="evidence" value="ECO:0007669"/>
    <property type="project" value="UniProtKB-KW"/>
</dbReference>
<keyword evidence="5" id="KW-0479">Metal-binding</keyword>
<dbReference type="EMBL" id="AVOT02006907">
    <property type="protein sequence ID" value="MBW0482734.1"/>
    <property type="molecule type" value="Genomic_DNA"/>
</dbReference>
<name>A0A9Q3CET2_9BASI</name>
<dbReference type="Gene3D" id="3.30.420.10">
    <property type="entry name" value="Ribonuclease H-like superfamily/Ribonuclease H"/>
    <property type="match status" value="1"/>
</dbReference>
<evidence type="ECO:0000256" key="11">
    <source>
        <dbReference type="ARBA" id="ARBA00022918"/>
    </source>
</evidence>
<evidence type="ECO:0000256" key="17">
    <source>
        <dbReference type="PROSITE-ProRule" id="PRU00047"/>
    </source>
</evidence>
<evidence type="ECO:0000256" key="4">
    <source>
        <dbReference type="ARBA" id="ARBA00022722"/>
    </source>
</evidence>
<keyword evidence="14" id="KW-0511">Multifunctional enzyme</keyword>
<evidence type="ECO:0000313" key="22">
    <source>
        <dbReference type="Proteomes" id="UP000765509"/>
    </source>
</evidence>
<keyword evidence="7" id="KW-0378">Hydrolase</keyword>
<sequence>MTQDLTRYQAKLQGGPPTNMSENKTLPELTRDVDMVINKGISMLKAEHILRVDGSNFQTWEQRLRLIFDSYLQDPLYLQSGLVGDEKHERFCRAVLLSSVPDSIQDNIITIRPCHAIYAWLKHHYFAITRSSQCVAFNKLLSIEIRDNEASSSLVMRMNEAITEFKNRSGNLGDDYVMGQLLQRAIIKRPTIYQAVMDWLDTEVSCGKTTTFTSCVLNLKSCFQRPEANDIQPSFNSIKMTPRPDSPEKEEHTALQSMMQLICHTCNKRGHIARYCPELLGQKTNTATPTNNVFRPMMTSPQYHAHYPIITPPVPFPFNSFHQPYQSNVPHQPDLYCPRYQQKPIAGVKARTVKIGNPNAPESSISVEDVADPGDRQSVYDTGAIHSLTAKLRHRGGKFNLPWVSGTGAKLHMIGPDILISTEAEGPLLRATYCGNGRKWQLPMFSRLLARAIDKNDINLTQSNGCMPKESISTIMLPCAPISAMHTRPERDLKQSESYIDNLDYKKELLQWHCLFGHIGLRRIRKLLGNSALDYLKSSTQEIRDCEHFLLAKSLRHSPLKSNPRSVDPLDIIVADLMGPFDIATINGGRYALNIRDVASTYGECHILCNKSNTCTRLQEVISQWQRATGRLVKVLHTDNSGEFNNQALLKWLLPAGIKHEHSLPFFHQQNGIAERYNRTIADMGRTILLGSGLPKSFWGHAFMWAAYTNNMIPNLHTGTKAPSEILFGHKPNLDRLQTFRELAFVHVLHERRQKLSNRAFISWAWETFPTSAAITKYLTRKPEKITGKNDINFLLNSLTLGDFQHEELVEQQDKLADMVCTSSSGYSSITPKTYKQAITSPDKEEWIKAITRELGNMNDHGVFEILPLPDSVKPIGGGWVFVRKQPDGIGAPRFKARYVARGNSQLSGQDFHETFT</sequence>
<dbReference type="PROSITE" id="PS50994">
    <property type="entry name" value="INTEGRASE"/>
    <property type="match status" value="1"/>
</dbReference>
<keyword evidence="1" id="KW-0815">Transposition</keyword>
<dbReference type="OrthoDB" id="7691805at2759"/>
<evidence type="ECO:0000256" key="3">
    <source>
        <dbReference type="ARBA" id="ARBA00022695"/>
    </source>
</evidence>
<keyword evidence="17" id="KW-0862">Zinc</keyword>
<keyword evidence="17" id="KW-0863">Zinc-finger</keyword>
<evidence type="ECO:0000256" key="2">
    <source>
        <dbReference type="ARBA" id="ARBA00022664"/>
    </source>
</evidence>
<evidence type="ECO:0000313" key="21">
    <source>
        <dbReference type="EMBL" id="MBW0482734.1"/>
    </source>
</evidence>
<evidence type="ECO:0008006" key="23">
    <source>
        <dbReference type="Google" id="ProtNLM"/>
    </source>
</evidence>
<dbReference type="PROSITE" id="PS50158">
    <property type="entry name" value="ZF_CCHC"/>
    <property type="match status" value="1"/>
</dbReference>
<evidence type="ECO:0000259" key="19">
    <source>
        <dbReference type="PROSITE" id="PS50158"/>
    </source>
</evidence>
<comment type="catalytic activity">
    <reaction evidence="15">
        <text>DNA(n) + a 2'-deoxyribonucleoside 5'-triphosphate = DNA(n+1) + diphosphate</text>
        <dbReference type="Rhea" id="RHEA:22508"/>
        <dbReference type="Rhea" id="RHEA-COMP:17339"/>
        <dbReference type="Rhea" id="RHEA-COMP:17340"/>
        <dbReference type="ChEBI" id="CHEBI:33019"/>
        <dbReference type="ChEBI" id="CHEBI:61560"/>
        <dbReference type="ChEBI" id="CHEBI:173112"/>
        <dbReference type="EC" id="2.7.7.49"/>
    </reaction>
</comment>
<organism evidence="21 22">
    <name type="scientific">Austropuccinia psidii MF-1</name>
    <dbReference type="NCBI Taxonomy" id="1389203"/>
    <lineage>
        <taxon>Eukaryota</taxon>
        <taxon>Fungi</taxon>
        <taxon>Dikarya</taxon>
        <taxon>Basidiomycota</taxon>
        <taxon>Pucciniomycotina</taxon>
        <taxon>Pucciniomycetes</taxon>
        <taxon>Pucciniales</taxon>
        <taxon>Sphaerophragmiaceae</taxon>
        <taxon>Austropuccinia</taxon>
    </lineage>
</organism>
<dbReference type="GO" id="GO:0003887">
    <property type="term" value="F:DNA-directed DNA polymerase activity"/>
    <property type="evidence" value="ECO:0007669"/>
    <property type="project" value="UniProtKB-KW"/>
</dbReference>
<dbReference type="InterPro" id="IPR039537">
    <property type="entry name" value="Retrotran_Ty1/copia-like"/>
</dbReference>
<evidence type="ECO:0000256" key="9">
    <source>
        <dbReference type="ARBA" id="ARBA00022884"/>
    </source>
</evidence>
<dbReference type="GO" id="GO:0003723">
    <property type="term" value="F:RNA binding"/>
    <property type="evidence" value="ECO:0007669"/>
    <property type="project" value="UniProtKB-KW"/>
</dbReference>
<dbReference type="Proteomes" id="UP000765509">
    <property type="component" value="Unassembled WGS sequence"/>
</dbReference>
<dbReference type="GO" id="GO:0006397">
    <property type="term" value="P:mRNA processing"/>
    <property type="evidence" value="ECO:0007669"/>
    <property type="project" value="UniProtKB-KW"/>
</dbReference>
<evidence type="ECO:0000256" key="1">
    <source>
        <dbReference type="ARBA" id="ARBA00022578"/>
    </source>
</evidence>
<feature type="region of interest" description="Disordered" evidence="18">
    <location>
        <begin position="1"/>
        <end position="24"/>
    </location>
</feature>
<comment type="caution">
    <text evidence="21">The sequence shown here is derived from an EMBL/GenBank/DDBJ whole genome shotgun (WGS) entry which is preliminary data.</text>
</comment>
<feature type="domain" description="CCHC-type" evidence="19">
    <location>
        <begin position="263"/>
        <end position="278"/>
    </location>
</feature>
<evidence type="ECO:0000256" key="16">
    <source>
        <dbReference type="ARBA" id="ARBA00049244"/>
    </source>
</evidence>